<protein>
    <submittedName>
        <fullName evidence="1">Uncharacterized protein</fullName>
    </submittedName>
</protein>
<organism evidence="1 2">
    <name type="scientific">Suillus subaureus</name>
    <dbReference type="NCBI Taxonomy" id="48587"/>
    <lineage>
        <taxon>Eukaryota</taxon>
        <taxon>Fungi</taxon>
        <taxon>Dikarya</taxon>
        <taxon>Basidiomycota</taxon>
        <taxon>Agaricomycotina</taxon>
        <taxon>Agaricomycetes</taxon>
        <taxon>Agaricomycetidae</taxon>
        <taxon>Boletales</taxon>
        <taxon>Suillineae</taxon>
        <taxon>Suillaceae</taxon>
        <taxon>Suillus</taxon>
    </lineage>
</organism>
<sequence>MPDVKADIRLTMQTITYCNAAAIEQPAQAEFSLQNQGHLSATAVSGASAGMAEIDGEAKTATRAMTIAEEKRIIVDS</sequence>
<dbReference type="EMBL" id="JABBWG010000039">
    <property type="protein sequence ID" value="KAG1808250.1"/>
    <property type="molecule type" value="Genomic_DNA"/>
</dbReference>
<dbReference type="OrthoDB" id="10515023at2759"/>
<dbReference type="RefSeq" id="XP_041188534.1">
    <property type="nucleotide sequence ID" value="XM_041340937.1"/>
</dbReference>
<gene>
    <name evidence="1" type="ORF">BJ212DRAFT_1485187</name>
</gene>
<dbReference type="GeneID" id="64634953"/>
<dbReference type="Proteomes" id="UP000807769">
    <property type="component" value="Unassembled WGS sequence"/>
</dbReference>
<evidence type="ECO:0000313" key="1">
    <source>
        <dbReference type="EMBL" id="KAG1808250.1"/>
    </source>
</evidence>
<accession>A0A9P7J8M6</accession>
<keyword evidence="2" id="KW-1185">Reference proteome</keyword>
<name>A0A9P7J8M6_9AGAM</name>
<reference evidence="1" key="1">
    <citation type="journal article" date="2020" name="New Phytol.">
        <title>Comparative genomics reveals dynamic genome evolution in host specialist ectomycorrhizal fungi.</title>
        <authorList>
            <person name="Lofgren L.A."/>
            <person name="Nguyen N.H."/>
            <person name="Vilgalys R."/>
            <person name="Ruytinx J."/>
            <person name="Liao H.L."/>
            <person name="Branco S."/>
            <person name="Kuo A."/>
            <person name="LaButti K."/>
            <person name="Lipzen A."/>
            <person name="Andreopoulos W."/>
            <person name="Pangilinan J."/>
            <person name="Riley R."/>
            <person name="Hundley H."/>
            <person name="Na H."/>
            <person name="Barry K."/>
            <person name="Grigoriev I.V."/>
            <person name="Stajich J.E."/>
            <person name="Kennedy P.G."/>
        </authorList>
    </citation>
    <scope>NUCLEOTIDE SEQUENCE</scope>
    <source>
        <strain evidence="1">MN1</strain>
    </source>
</reference>
<proteinExistence type="predicted"/>
<evidence type="ECO:0000313" key="2">
    <source>
        <dbReference type="Proteomes" id="UP000807769"/>
    </source>
</evidence>
<dbReference type="AlphaFoldDB" id="A0A9P7J8M6"/>
<comment type="caution">
    <text evidence="1">The sequence shown here is derived from an EMBL/GenBank/DDBJ whole genome shotgun (WGS) entry which is preliminary data.</text>
</comment>